<dbReference type="AlphaFoldDB" id="W6T599"/>
<proteinExistence type="predicted"/>
<dbReference type="Proteomes" id="UP000019247">
    <property type="component" value="Unassembled WGS sequence"/>
</dbReference>
<dbReference type="EMBL" id="AWWK01000069">
    <property type="protein sequence ID" value="ETY73124.1"/>
    <property type="molecule type" value="Genomic_DNA"/>
</dbReference>
<dbReference type="STRING" id="1400520.LFAB_14020"/>
<evidence type="ECO:0000313" key="1">
    <source>
        <dbReference type="EMBL" id="ETY73124.1"/>
    </source>
</evidence>
<protein>
    <submittedName>
        <fullName evidence="1">Uncharacterized protein</fullName>
    </submittedName>
</protein>
<accession>W6T599</accession>
<name>W6T599_9LACO</name>
<reference evidence="1 2" key="1">
    <citation type="journal article" date="2014" name="Genome Announc.">
        <title>Genome Sequence of Lactobacillus fabifermentans Strain T30PCM01, Isolated from Fermenting Grape Marc.</title>
        <authorList>
            <person name="Treu L."/>
            <person name="Vendramin V."/>
            <person name="Bovo B."/>
            <person name="Giacomini A."/>
            <person name="Corich V."/>
            <person name="Campanaro S."/>
        </authorList>
    </citation>
    <scope>NUCLEOTIDE SEQUENCE [LARGE SCALE GENOMIC DNA]</scope>
    <source>
        <strain evidence="1 2">T30PCM01</strain>
    </source>
</reference>
<dbReference type="HOGENOM" id="CLU_1136903_0_0_9"/>
<evidence type="ECO:0000313" key="2">
    <source>
        <dbReference type="Proteomes" id="UP000019247"/>
    </source>
</evidence>
<dbReference type="eggNOG" id="ENOG5030A5E">
    <property type="taxonomic scope" value="Bacteria"/>
</dbReference>
<comment type="caution">
    <text evidence="1">The sequence shown here is derived from an EMBL/GenBank/DDBJ whole genome shotgun (WGS) entry which is preliminary data.</text>
</comment>
<sequence>MSTLTIIKSPVRQRWEVAKMKQSMVPALPTERVQYERWYQLGLNAVMAASTTLQRLSTPAQPMISAFPRFTVFCAVNHGEQHAAAIKQAAANLAVVPIEVDISRDQVALTFGLNWLAGQLPIWHPTEGGVLRLYDGLLTNLLGSAFQPITEIQVTISDLEIARGSQQTPPATTLHPNFSQFGVDLAAGGLMSVVQAVALQWQQGVNGTLLAQGYAGEEEEELLDQPACDELKHPAVILKFPTQL</sequence>
<gene>
    <name evidence="1" type="ORF">LFAB_14020</name>
</gene>
<organism evidence="1 2">
    <name type="scientific">Lactiplantibacillus fabifermentans T30PCM01</name>
    <dbReference type="NCBI Taxonomy" id="1400520"/>
    <lineage>
        <taxon>Bacteria</taxon>
        <taxon>Bacillati</taxon>
        <taxon>Bacillota</taxon>
        <taxon>Bacilli</taxon>
        <taxon>Lactobacillales</taxon>
        <taxon>Lactobacillaceae</taxon>
        <taxon>Lactiplantibacillus</taxon>
    </lineage>
</organism>
<dbReference type="PATRIC" id="fig|1400520.3.peg.2749"/>